<dbReference type="GO" id="GO:0016829">
    <property type="term" value="F:lyase activity"/>
    <property type="evidence" value="ECO:0007669"/>
    <property type="project" value="InterPro"/>
</dbReference>
<accession>X1NCZ5</accession>
<dbReference type="PANTHER" id="PTHR38045">
    <property type="entry name" value="CHROMOSOME 1, WHOLE GENOME SHOTGUN SEQUENCE"/>
    <property type="match status" value="1"/>
</dbReference>
<protein>
    <recommendedName>
        <fullName evidence="1">Heparinase II/III-like C-terminal domain-containing protein</fullName>
    </recommendedName>
</protein>
<proteinExistence type="predicted"/>
<reference evidence="2" key="1">
    <citation type="journal article" date="2014" name="Front. Microbiol.">
        <title>High frequency of phylogenetically diverse reductive dehalogenase-homologous genes in deep subseafloor sedimentary metagenomes.</title>
        <authorList>
            <person name="Kawai M."/>
            <person name="Futagami T."/>
            <person name="Toyoda A."/>
            <person name="Takaki Y."/>
            <person name="Nishi S."/>
            <person name="Hori S."/>
            <person name="Arai W."/>
            <person name="Tsubouchi T."/>
            <person name="Morono Y."/>
            <person name="Uchiyama I."/>
            <person name="Ito T."/>
            <person name="Fujiyama A."/>
            <person name="Inagaki F."/>
            <person name="Takami H."/>
        </authorList>
    </citation>
    <scope>NUCLEOTIDE SEQUENCE</scope>
    <source>
        <strain evidence="2">Expedition CK06-06</strain>
    </source>
</reference>
<dbReference type="EMBL" id="BARV01016239">
    <property type="protein sequence ID" value="GAI24690.1"/>
    <property type="molecule type" value="Genomic_DNA"/>
</dbReference>
<name>X1NCZ5_9ZZZZ</name>
<feature type="domain" description="Heparinase II/III-like C-terminal" evidence="1">
    <location>
        <begin position="39"/>
        <end position="186"/>
    </location>
</feature>
<feature type="non-terminal residue" evidence="2">
    <location>
        <position position="192"/>
    </location>
</feature>
<evidence type="ECO:0000259" key="1">
    <source>
        <dbReference type="Pfam" id="PF07940"/>
    </source>
</evidence>
<comment type="caution">
    <text evidence="2">The sequence shown here is derived from an EMBL/GenBank/DDBJ whole genome shotgun (WGS) entry which is preliminary data.</text>
</comment>
<dbReference type="Pfam" id="PF07940">
    <property type="entry name" value="Hepar_II_III_C"/>
    <property type="match status" value="1"/>
</dbReference>
<evidence type="ECO:0000313" key="2">
    <source>
        <dbReference type="EMBL" id="GAI24690.1"/>
    </source>
</evidence>
<dbReference type="PANTHER" id="PTHR38045:SF1">
    <property type="entry name" value="HEPARINASE II_III-LIKE PROTEIN"/>
    <property type="match status" value="1"/>
</dbReference>
<organism evidence="2">
    <name type="scientific">marine sediment metagenome</name>
    <dbReference type="NCBI Taxonomy" id="412755"/>
    <lineage>
        <taxon>unclassified sequences</taxon>
        <taxon>metagenomes</taxon>
        <taxon>ecological metagenomes</taxon>
    </lineage>
</organism>
<dbReference type="Gene3D" id="2.70.98.70">
    <property type="match status" value="1"/>
</dbReference>
<sequence length="192" mass="21878">MIWAKGIPLSNIEEPKEKFWMGQGPNPVAMMRTSWTDPKAVYLGFKAGSPSVNHGHMDIGSFVMEAENVRWATDLGSQNYESLESLGMKIFGKAQDAERWTIFRMNTYSHNVLIIDDQQQRVDGYAKIDKYSDADSFMYSISDISTVYNGQLETVTRGVGIKDGKYTIIRDEIETLDKSTRVRWNMVTFSHV</sequence>
<gene>
    <name evidence="2" type="ORF">S06H3_27915</name>
</gene>
<dbReference type="AlphaFoldDB" id="X1NCZ5"/>
<dbReference type="InterPro" id="IPR012480">
    <property type="entry name" value="Hepar_II_III_C"/>
</dbReference>